<dbReference type="eggNOG" id="ENOG502SB51">
    <property type="taxonomic scope" value="Eukaryota"/>
</dbReference>
<proteinExistence type="predicted"/>
<dbReference type="STRING" id="1220924.W2RZQ0"/>
<dbReference type="Proteomes" id="UP000030752">
    <property type="component" value="Unassembled WGS sequence"/>
</dbReference>
<protein>
    <submittedName>
        <fullName evidence="2">Uncharacterized protein</fullName>
    </submittedName>
</protein>
<feature type="region of interest" description="Disordered" evidence="1">
    <location>
        <begin position="97"/>
        <end position="162"/>
    </location>
</feature>
<evidence type="ECO:0000313" key="2">
    <source>
        <dbReference type="EMBL" id="ETN41892.1"/>
    </source>
</evidence>
<dbReference type="InParanoid" id="W2RZQ0"/>
<dbReference type="EMBL" id="KB822719">
    <property type="protein sequence ID" value="ETN41892.1"/>
    <property type="molecule type" value="Genomic_DNA"/>
</dbReference>
<dbReference type="RefSeq" id="XP_008716401.1">
    <property type="nucleotide sequence ID" value="XM_008718179.1"/>
</dbReference>
<dbReference type="GO" id="GO:0070682">
    <property type="term" value="P:proteasome regulatory particle assembly"/>
    <property type="evidence" value="ECO:0007669"/>
    <property type="project" value="InterPro"/>
</dbReference>
<gene>
    <name evidence="2" type="ORF">HMPREF1541_03831</name>
</gene>
<dbReference type="GO" id="GO:0030674">
    <property type="term" value="F:protein-macromolecule adaptor activity"/>
    <property type="evidence" value="ECO:0007669"/>
    <property type="project" value="TreeGrafter"/>
</dbReference>
<keyword evidence="3" id="KW-1185">Reference proteome</keyword>
<sequence>MTANIPPISPSRFALALQDLPLENLYAKAREIDNSIAHLRRSNAQLQEFSDSIRSDETISGETREEVGDRECLEAIRENEEVIERQRERVGLLKAEVERRGRTWHGDGEVNGEREAAEGGNAGRAAAAGTGGRLTDEELRRRMEEQMGRDDGDDGAGGGMHL</sequence>
<dbReference type="AlphaFoldDB" id="W2RZQ0"/>
<dbReference type="GeneID" id="19971170"/>
<evidence type="ECO:0000256" key="1">
    <source>
        <dbReference type="SAM" id="MobiDB-lite"/>
    </source>
</evidence>
<evidence type="ECO:0000313" key="3">
    <source>
        <dbReference type="Proteomes" id="UP000030752"/>
    </source>
</evidence>
<reference evidence="2 3" key="1">
    <citation type="submission" date="2013-03" db="EMBL/GenBank/DDBJ databases">
        <title>The Genome Sequence of Phialophora europaea CBS 101466.</title>
        <authorList>
            <consortium name="The Broad Institute Genomics Platform"/>
            <person name="Cuomo C."/>
            <person name="de Hoog S."/>
            <person name="Gorbushina A."/>
            <person name="Walker B."/>
            <person name="Young S.K."/>
            <person name="Zeng Q."/>
            <person name="Gargeya S."/>
            <person name="Fitzgerald M."/>
            <person name="Haas B."/>
            <person name="Abouelleil A."/>
            <person name="Allen A.W."/>
            <person name="Alvarado L."/>
            <person name="Arachchi H.M."/>
            <person name="Berlin A.M."/>
            <person name="Chapman S.B."/>
            <person name="Gainer-Dewar J."/>
            <person name="Goldberg J."/>
            <person name="Griggs A."/>
            <person name="Gujja S."/>
            <person name="Hansen M."/>
            <person name="Howarth C."/>
            <person name="Imamovic A."/>
            <person name="Ireland A."/>
            <person name="Larimer J."/>
            <person name="McCowan C."/>
            <person name="Murphy C."/>
            <person name="Pearson M."/>
            <person name="Poon T.W."/>
            <person name="Priest M."/>
            <person name="Roberts A."/>
            <person name="Saif S."/>
            <person name="Shea T."/>
            <person name="Sisk P."/>
            <person name="Sykes S."/>
            <person name="Wortman J."/>
            <person name="Nusbaum C."/>
            <person name="Birren B."/>
        </authorList>
    </citation>
    <scope>NUCLEOTIDE SEQUENCE [LARGE SCALE GENOMIC DNA]</scope>
    <source>
        <strain evidence="2 3">CBS 101466</strain>
    </source>
</reference>
<feature type="compositionally biased region" description="Basic and acidic residues" evidence="1">
    <location>
        <begin position="97"/>
        <end position="117"/>
    </location>
</feature>
<dbReference type="FunCoup" id="W2RZQ0">
    <property type="interactions" value="76"/>
</dbReference>
<dbReference type="HOGENOM" id="CLU_072829_0_0_1"/>
<organism evidence="2 3">
    <name type="scientific">Cyphellophora europaea (strain CBS 101466)</name>
    <name type="common">Phialophora europaea</name>
    <dbReference type="NCBI Taxonomy" id="1220924"/>
    <lineage>
        <taxon>Eukaryota</taxon>
        <taxon>Fungi</taxon>
        <taxon>Dikarya</taxon>
        <taxon>Ascomycota</taxon>
        <taxon>Pezizomycotina</taxon>
        <taxon>Eurotiomycetes</taxon>
        <taxon>Chaetothyriomycetidae</taxon>
        <taxon>Chaetothyriales</taxon>
        <taxon>Cyphellophoraceae</taxon>
        <taxon>Cyphellophora</taxon>
    </lineage>
</organism>
<dbReference type="OrthoDB" id="548474at2759"/>
<name>W2RZQ0_CYPE1</name>
<accession>W2RZQ0</accession>
<dbReference type="PANTHER" id="PTHR40422:SF1">
    <property type="entry name" value="TRANSLATION MACHINERY-ASSOCIATED PROTEIN 17"/>
    <property type="match status" value="1"/>
</dbReference>
<feature type="compositionally biased region" description="Basic and acidic residues" evidence="1">
    <location>
        <begin position="134"/>
        <end position="150"/>
    </location>
</feature>
<dbReference type="VEuPathDB" id="FungiDB:HMPREF1541_03831"/>
<dbReference type="PANTHER" id="PTHR40422">
    <property type="entry name" value="TRANSLATION MACHINERY-ASSOCIATED PROTEIN 17"/>
    <property type="match status" value="1"/>
</dbReference>
<dbReference type="InterPro" id="IPR038966">
    <property type="entry name" value="TMA17"/>
</dbReference>